<keyword evidence="3 5" id="KW-0274">FAD</keyword>
<dbReference type="GO" id="GO:0050661">
    <property type="term" value="F:NADP binding"/>
    <property type="evidence" value="ECO:0007669"/>
    <property type="project" value="InterPro"/>
</dbReference>
<dbReference type="AlphaFoldDB" id="A0A915PK56"/>
<evidence type="ECO:0000256" key="4">
    <source>
        <dbReference type="ARBA" id="ARBA00023002"/>
    </source>
</evidence>
<organism evidence="6 7">
    <name type="scientific">Setaria digitata</name>
    <dbReference type="NCBI Taxonomy" id="48799"/>
    <lineage>
        <taxon>Eukaryota</taxon>
        <taxon>Metazoa</taxon>
        <taxon>Ecdysozoa</taxon>
        <taxon>Nematoda</taxon>
        <taxon>Chromadorea</taxon>
        <taxon>Rhabditida</taxon>
        <taxon>Spirurina</taxon>
        <taxon>Spiruromorpha</taxon>
        <taxon>Filarioidea</taxon>
        <taxon>Setariidae</taxon>
        <taxon>Setaria</taxon>
    </lineage>
</organism>
<dbReference type="InterPro" id="IPR020946">
    <property type="entry name" value="Flavin_mOase-like"/>
</dbReference>
<dbReference type="Pfam" id="PF00743">
    <property type="entry name" value="FMO-like"/>
    <property type="match status" value="1"/>
</dbReference>
<dbReference type="SUPFAM" id="SSF51905">
    <property type="entry name" value="FAD/NAD(P)-binding domain"/>
    <property type="match status" value="1"/>
</dbReference>
<proteinExistence type="inferred from homology"/>
<dbReference type="InterPro" id="IPR050346">
    <property type="entry name" value="FMO-like"/>
</dbReference>
<accession>A0A915PK56</accession>
<dbReference type="GO" id="GO:0050660">
    <property type="term" value="F:flavin adenine dinucleotide binding"/>
    <property type="evidence" value="ECO:0007669"/>
    <property type="project" value="InterPro"/>
</dbReference>
<evidence type="ECO:0000256" key="1">
    <source>
        <dbReference type="ARBA" id="ARBA00009183"/>
    </source>
</evidence>
<keyword evidence="4 5" id="KW-0560">Oxidoreductase</keyword>
<sequence>MSPRICVIGAGASGLTATKICLEYNFQVMCLEKSIDIGGLWRYKPHPCAPGSDFIFHNFVPKFEVLFLIILRRQISDISTA</sequence>
<dbReference type="PANTHER" id="PTHR23023">
    <property type="entry name" value="DIMETHYLANILINE MONOOXYGENASE"/>
    <property type="match status" value="1"/>
</dbReference>
<dbReference type="WBParaSite" id="sdigi.contig218.g6261.t1">
    <property type="protein sequence ID" value="sdigi.contig218.g6261.t1"/>
    <property type="gene ID" value="sdigi.contig218.g6261"/>
</dbReference>
<dbReference type="GO" id="GO:0004499">
    <property type="term" value="F:N,N-dimethylaniline monooxygenase activity"/>
    <property type="evidence" value="ECO:0007669"/>
    <property type="project" value="InterPro"/>
</dbReference>
<dbReference type="Proteomes" id="UP000887581">
    <property type="component" value="Unplaced"/>
</dbReference>
<dbReference type="Gene3D" id="3.50.50.60">
    <property type="entry name" value="FAD/NAD(P)-binding domain"/>
    <property type="match status" value="1"/>
</dbReference>
<dbReference type="InterPro" id="IPR036188">
    <property type="entry name" value="FAD/NAD-bd_sf"/>
</dbReference>
<reference evidence="7" key="1">
    <citation type="submission" date="2022-11" db="UniProtKB">
        <authorList>
            <consortium name="WormBaseParasite"/>
        </authorList>
    </citation>
    <scope>IDENTIFICATION</scope>
</reference>
<evidence type="ECO:0000313" key="6">
    <source>
        <dbReference type="Proteomes" id="UP000887581"/>
    </source>
</evidence>
<keyword evidence="5" id="KW-0503">Monooxygenase</keyword>
<evidence type="ECO:0000256" key="5">
    <source>
        <dbReference type="RuleBase" id="RU361177"/>
    </source>
</evidence>
<comment type="cofactor">
    <cofactor evidence="5">
        <name>FAD</name>
        <dbReference type="ChEBI" id="CHEBI:57692"/>
    </cofactor>
</comment>
<evidence type="ECO:0000256" key="2">
    <source>
        <dbReference type="ARBA" id="ARBA00022630"/>
    </source>
</evidence>
<keyword evidence="2 5" id="KW-0285">Flavoprotein</keyword>
<evidence type="ECO:0000313" key="7">
    <source>
        <dbReference type="WBParaSite" id="sdigi.contig218.g6261.t1"/>
    </source>
</evidence>
<evidence type="ECO:0000256" key="3">
    <source>
        <dbReference type="ARBA" id="ARBA00022827"/>
    </source>
</evidence>
<keyword evidence="6" id="KW-1185">Reference proteome</keyword>
<dbReference type="EC" id="1.-.-.-" evidence="5"/>
<name>A0A915PK56_9BILA</name>
<protein>
    <recommendedName>
        <fullName evidence="5">Flavin-containing monooxygenase</fullName>
        <ecNumber evidence="5">1.-.-.-</ecNumber>
    </recommendedName>
</protein>
<comment type="similarity">
    <text evidence="1 5">Belongs to the FMO family.</text>
</comment>